<name>A0A8J3VK57_9ACTN</name>
<sequence length="331" mass="35729">MTAQLTTTEEIHPVEPDAVLPRKFVGRSPGQIAWARLKADRTAMVCMVIVGATILVGMFAPVVSWLYGVSPDETFTSLLTGDAVPKGYLGGLSGDHWLGLEPRLGRDLMMQVVYGIRTSLTIAFLAAILSTVLGVVMGVVAGYLGGWVDNVIGWIVDMLLALPFIIFALAAMPAIQAAVYTPREAPSPFFKMVTLVIVFTVFGWVGTARLVRGQVLSLREKEYVEAARAAGAGTMHILFKQLLPNLWAPILVTFSLAVPGFITAEGALGFLTIGIVEPTPDLGRMISQSSNWLSADPMYFMVPAGTLFLLVLTFNLFGDAVRDALDPKTRR</sequence>
<proteinExistence type="inferred from homology"/>
<dbReference type="Gene3D" id="1.10.3720.10">
    <property type="entry name" value="MetI-like"/>
    <property type="match status" value="1"/>
</dbReference>
<dbReference type="Pfam" id="PF00528">
    <property type="entry name" value="BPD_transp_1"/>
    <property type="match status" value="1"/>
</dbReference>
<dbReference type="RefSeq" id="WP_203913822.1">
    <property type="nucleotide sequence ID" value="NZ_BONY01000084.1"/>
</dbReference>
<dbReference type="CDD" id="cd06261">
    <property type="entry name" value="TM_PBP2"/>
    <property type="match status" value="1"/>
</dbReference>
<evidence type="ECO:0000256" key="2">
    <source>
        <dbReference type="ARBA" id="ARBA00022448"/>
    </source>
</evidence>
<gene>
    <name evidence="9" type="ORF">Rhe02_81710</name>
</gene>
<dbReference type="PANTHER" id="PTHR43386">
    <property type="entry name" value="OLIGOPEPTIDE TRANSPORT SYSTEM PERMEASE PROTEIN APPC"/>
    <property type="match status" value="1"/>
</dbReference>
<feature type="transmembrane region" description="Helical" evidence="7">
    <location>
        <begin position="44"/>
        <end position="67"/>
    </location>
</feature>
<feature type="transmembrane region" description="Helical" evidence="7">
    <location>
        <begin position="298"/>
        <end position="321"/>
    </location>
</feature>
<accession>A0A8J3VK57</accession>
<dbReference type="SUPFAM" id="SSF161098">
    <property type="entry name" value="MetI-like"/>
    <property type="match status" value="1"/>
</dbReference>
<evidence type="ECO:0000256" key="4">
    <source>
        <dbReference type="ARBA" id="ARBA00022692"/>
    </source>
</evidence>
<organism evidence="9 10">
    <name type="scientific">Rhizocola hellebori</name>
    <dbReference type="NCBI Taxonomy" id="1392758"/>
    <lineage>
        <taxon>Bacteria</taxon>
        <taxon>Bacillati</taxon>
        <taxon>Actinomycetota</taxon>
        <taxon>Actinomycetes</taxon>
        <taxon>Micromonosporales</taxon>
        <taxon>Micromonosporaceae</taxon>
        <taxon>Rhizocola</taxon>
    </lineage>
</organism>
<protein>
    <submittedName>
        <fullName evidence="9">Peptide ABC transporter permease</fullName>
    </submittedName>
</protein>
<comment type="subcellular location">
    <subcellularLocation>
        <location evidence="1 7">Cell membrane</location>
        <topology evidence="1 7">Multi-pass membrane protein</topology>
    </subcellularLocation>
</comment>
<feature type="domain" description="ABC transmembrane type-1" evidence="8">
    <location>
        <begin position="116"/>
        <end position="318"/>
    </location>
</feature>
<evidence type="ECO:0000259" key="8">
    <source>
        <dbReference type="PROSITE" id="PS50928"/>
    </source>
</evidence>
<evidence type="ECO:0000313" key="9">
    <source>
        <dbReference type="EMBL" id="GIH10104.1"/>
    </source>
</evidence>
<evidence type="ECO:0000256" key="1">
    <source>
        <dbReference type="ARBA" id="ARBA00004651"/>
    </source>
</evidence>
<evidence type="ECO:0000256" key="3">
    <source>
        <dbReference type="ARBA" id="ARBA00022475"/>
    </source>
</evidence>
<evidence type="ECO:0000256" key="6">
    <source>
        <dbReference type="ARBA" id="ARBA00023136"/>
    </source>
</evidence>
<dbReference type="PROSITE" id="PS50928">
    <property type="entry name" value="ABC_TM1"/>
    <property type="match status" value="1"/>
</dbReference>
<dbReference type="InterPro" id="IPR035906">
    <property type="entry name" value="MetI-like_sf"/>
</dbReference>
<keyword evidence="2 7" id="KW-0813">Transport</keyword>
<dbReference type="Pfam" id="PF12911">
    <property type="entry name" value="OppC_N"/>
    <property type="match status" value="1"/>
</dbReference>
<feature type="transmembrane region" description="Helical" evidence="7">
    <location>
        <begin position="246"/>
        <end position="276"/>
    </location>
</feature>
<dbReference type="GO" id="GO:0005886">
    <property type="term" value="C:plasma membrane"/>
    <property type="evidence" value="ECO:0007669"/>
    <property type="project" value="UniProtKB-SubCell"/>
</dbReference>
<feature type="transmembrane region" description="Helical" evidence="7">
    <location>
        <begin position="151"/>
        <end position="172"/>
    </location>
</feature>
<dbReference type="PANTHER" id="PTHR43386:SF1">
    <property type="entry name" value="D,D-DIPEPTIDE TRANSPORT SYSTEM PERMEASE PROTEIN DDPC-RELATED"/>
    <property type="match status" value="1"/>
</dbReference>
<dbReference type="AlphaFoldDB" id="A0A8J3VK57"/>
<dbReference type="GO" id="GO:0055085">
    <property type="term" value="P:transmembrane transport"/>
    <property type="evidence" value="ECO:0007669"/>
    <property type="project" value="InterPro"/>
</dbReference>
<evidence type="ECO:0000256" key="5">
    <source>
        <dbReference type="ARBA" id="ARBA00022989"/>
    </source>
</evidence>
<dbReference type="Proteomes" id="UP000612899">
    <property type="component" value="Unassembled WGS sequence"/>
</dbReference>
<dbReference type="InterPro" id="IPR025966">
    <property type="entry name" value="OppC_N"/>
</dbReference>
<dbReference type="EMBL" id="BONY01000084">
    <property type="protein sequence ID" value="GIH10104.1"/>
    <property type="molecule type" value="Genomic_DNA"/>
</dbReference>
<keyword evidence="3" id="KW-1003">Cell membrane</keyword>
<comment type="caution">
    <text evidence="9">The sequence shown here is derived from an EMBL/GenBank/DDBJ whole genome shotgun (WGS) entry which is preliminary data.</text>
</comment>
<dbReference type="InterPro" id="IPR000515">
    <property type="entry name" value="MetI-like"/>
</dbReference>
<keyword evidence="10" id="KW-1185">Reference proteome</keyword>
<keyword evidence="4 7" id="KW-0812">Transmembrane</keyword>
<evidence type="ECO:0000313" key="10">
    <source>
        <dbReference type="Proteomes" id="UP000612899"/>
    </source>
</evidence>
<evidence type="ECO:0000256" key="7">
    <source>
        <dbReference type="RuleBase" id="RU363032"/>
    </source>
</evidence>
<reference evidence="9" key="1">
    <citation type="submission" date="2021-01" db="EMBL/GenBank/DDBJ databases">
        <title>Whole genome shotgun sequence of Rhizocola hellebori NBRC 109834.</title>
        <authorList>
            <person name="Komaki H."/>
            <person name="Tamura T."/>
        </authorList>
    </citation>
    <scope>NUCLEOTIDE SEQUENCE</scope>
    <source>
        <strain evidence="9">NBRC 109834</strain>
    </source>
</reference>
<keyword evidence="5 7" id="KW-1133">Transmembrane helix</keyword>
<feature type="transmembrane region" description="Helical" evidence="7">
    <location>
        <begin position="192"/>
        <end position="211"/>
    </location>
</feature>
<comment type="similarity">
    <text evidence="7">Belongs to the binding-protein-dependent transport system permease family.</text>
</comment>
<keyword evidence="6 7" id="KW-0472">Membrane</keyword>
<feature type="transmembrane region" description="Helical" evidence="7">
    <location>
        <begin position="120"/>
        <end position="144"/>
    </location>
</feature>
<dbReference type="InterPro" id="IPR050366">
    <property type="entry name" value="BP-dependent_transpt_permease"/>
</dbReference>